<keyword evidence="16" id="KW-0675">Receptor</keyword>
<dbReference type="InterPro" id="IPR012910">
    <property type="entry name" value="Plug_dom"/>
</dbReference>
<evidence type="ECO:0000256" key="13">
    <source>
        <dbReference type="SAM" id="SignalP"/>
    </source>
</evidence>
<evidence type="ECO:0000256" key="3">
    <source>
        <dbReference type="ARBA" id="ARBA00022452"/>
    </source>
</evidence>
<feature type="domain" description="TonB-dependent receptor plug" evidence="15">
    <location>
        <begin position="68"/>
        <end position="173"/>
    </location>
</feature>
<evidence type="ECO:0000313" key="17">
    <source>
        <dbReference type="Proteomes" id="UP000307999"/>
    </source>
</evidence>
<dbReference type="PANTHER" id="PTHR32552">
    <property type="entry name" value="FERRICHROME IRON RECEPTOR-RELATED"/>
    <property type="match status" value="1"/>
</dbReference>
<keyword evidence="3 11" id="KW-1134">Transmembrane beta strand</keyword>
<dbReference type="OrthoDB" id="7051185at2"/>
<reference evidence="16 17" key="1">
    <citation type="submission" date="2019-04" db="EMBL/GenBank/DDBJ databases">
        <title>Thalassotalea guangxiensis sp. nov., isolated from sediment of the coastal wetland.</title>
        <authorList>
            <person name="Zheng S."/>
            <person name="Zhang D."/>
        </authorList>
    </citation>
    <scope>NUCLEOTIDE SEQUENCE [LARGE SCALE GENOMIC DNA]</scope>
    <source>
        <strain evidence="16 17">ZS-4</strain>
    </source>
</reference>
<keyword evidence="2 11" id="KW-0813">Transport</keyword>
<evidence type="ECO:0000256" key="1">
    <source>
        <dbReference type="ARBA" id="ARBA00004571"/>
    </source>
</evidence>
<evidence type="ECO:0000256" key="5">
    <source>
        <dbReference type="ARBA" id="ARBA00022692"/>
    </source>
</evidence>
<keyword evidence="13" id="KW-0732">Signal</keyword>
<keyword evidence="10 11" id="KW-0998">Cell outer membrane</keyword>
<name>A0A4U1B6X7_9GAMM</name>
<gene>
    <name evidence="16" type="ORF">E8M12_04530</name>
</gene>
<dbReference type="Gene3D" id="2.40.170.20">
    <property type="entry name" value="TonB-dependent receptor, beta-barrel domain"/>
    <property type="match status" value="2"/>
</dbReference>
<proteinExistence type="inferred from homology"/>
<dbReference type="PANTHER" id="PTHR32552:SF81">
    <property type="entry name" value="TONB-DEPENDENT OUTER MEMBRANE RECEPTOR"/>
    <property type="match status" value="1"/>
</dbReference>
<keyword evidence="4" id="KW-0410">Iron transport</keyword>
<dbReference type="GO" id="GO:0009279">
    <property type="term" value="C:cell outer membrane"/>
    <property type="evidence" value="ECO:0007669"/>
    <property type="project" value="UniProtKB-SubCell"/>
</dbReference>
<evidence type="ECO:0000259" key="14">
    <source>
        <dbReference type="Pfam" id="PF00593"/>
    </source>
</evidence>
<evidence type="ECO:0000256" key="9">
    <source>
        <dbReference type="ARBA" id="ARBA00023136"/>
    </source>
</evidence>
<dbReference type="GO" id="GO:0006826">
    <property type="term" value="P:iron ion transport"/>
    <property type="evidence" value="ECO:0007669"/>
    <property type="project" value="UniProtKB-KW"/>
</dbReference>
<comment type="similarity">
    <text evidence="11 12">Belongs to the TonB-dependent receptor family.</text>
</comment>
<comment type="subcellular location">
    <subcellularLocation>
        <location evidence="1 11">Cell outer membrane</location>
        <topology evidence="1 11">Multi-pass membrane protein</topology>
    </subcellularLocation>
</comment>
<dbReference type="PROSITE" id="PS52016">
    <property type="entry name" value="TONB_DEPENDENT_REC_3"/>
    <property type="match status" value="1"/>
</dbReference>
<evidence type="ECO:0000256" key="10">
    <source>
        <dbReference type="ARBA" id="ARBA00023237"/>
    </source>
</evidence>
<dbReference type="AlphaFoldDB" id="A0A4U1B6X7"/>
<keyword evidence="9 11" id="KW-0472">Membrane</keyword>
<keyword evidence="6" id="KW-0408">Iron</keyword>
<keyword evidence="17" id="KW-1185">Reference proteome</keyword>
<dbReference type="SUPFAM" id="SSF56935">
    <property type="entry name" value="Porins"/>
    <property type="match status" value="1"/>
</dbReference>
<comment type="caution">
    <text evidence="16">The sequence shown here is derived from an EMBL/GenBank/DDBJ whole genome shotgun (WGS) entry which is preliminary data.</text>
</comment>
<evidence type="ECO:0000256" key="11">
    <source>
        <dbReference type="PROSITE-ProRule" id="PRU01360"/>
    </source>
</evidence>
<evidence type="ECO:0000256" key="4">
    <source>
        <dbReference type="ARBA" id="ARBA00022496"/>
    </source>
</evidence>
<feature type="chain" id="PRO_5020593457" evidence="13">
    <location>
        <begin position="44"/>
        <end position="872"/>
    </location>
</feature>
<sequence length="872" mass="94744">MLPIIKIITTRRNHMMTPHTLKTKRTFISTLVLAALCQTPALAQEGEPESTKALEKITVTSQKRVQSLDEVPISVSAMNADKIEAAGIERFEDLSAYIPNFKVAKDSIADRINIRGMQSGNQAGFEQSVGSFVNGVYRGRGAQSRFSFMDVERVEVLRGPQSVLFGKNTVAGALNITTARPDEEFNGRVSIGYNPTHDQTELSGMLTGSLTDELRARVFLLSREMDEGWVHNNYYDTDNPDSEENMGRVTVEWDVTDNTMITLIGEASDYDFGSFPHAMKVPGPLAALGSFSSYTEAFVGNADPVLDFGSSQNMEGDSSELVLISETTLDAGQLTITAAHSEYQFDRNLDADYSGLDGLRFSDSEDFSQDSIEIRFASNTGGTFEYITGLYWQQQEMTLDGLSLFNIPVLQQVLYGGCAGGIGAFGGDVSSIYAGGDVVTTAAGVIALGGENTPASLVNACGTAAAFDGLPTGVGRYALLEQDSDMFGVFAQGTWNVSEDFRATVGLRYTMEEKSANKHGYATDFIPDNRTESTNPLVIAVSQQVGEFVTHHFTDSDDGMTRDEDTPTWSVNLQYDINDDTMSYATASTGFKAGGYNSFYMRSNQRGPNIADSRDVAFEDENVLAFELGLKTSFLDGSADLNVAAFHSTFDDLQVSVFSGNTTFEVQNAAEATSYGLEMDGRWRATEALTFSGSVGLLNFEYDTFANQACTSDQFLAERQRLFAQANGDLASQIGIAMGYSNAMCANAGINDMSGRTASNAPDISAALAANHVAEFGSFDLITNVDVNYHSEVYRVDDLDPIGKEPSQTFVNASITLDAVDQGWSLTLTGKNLTDVEHFDYINDVPLFAGAHNFMPLAGRNWMLKFNYAFGE</sequence>
<feature type="signal peptide" evidence="13">
    <location>
        <begin position="1"/>
        <end position="43"/>
    </location>
</feature>
<dbReference type="InterPro" id="IPR000531">
    <property type="entry name" value="Beta-barrel_TonB"/>
</dbReference>
<keyword evidence="7" id="KW-0406">Ion transport</keyword>
<protein>
    <submittedName>
        <fullName evidence="16">TonB-dependent receptor</fullName>
    </submittedName>
</protein>
<dbReference type="EMBL" id="SWDB01000009">
    <property type="protein sequence ID" value="TKB46324.1"/>
    <property type="molecule type" value="Genomic_DNA"/>
</dbReference>
<evidence type="ECO:0000313" key="16">
    <source>
        <dbReference type="EMBL" id="TKB46324.1"/>
    </source>
</evidence>
<dbReference type="Pfam" id="PF07715">
    <property type="entry name" value="Plug"/>
    <property type="match status" value="1"/>
</dbReference>
<dbReference type="Proteomes" id="UP000307999">
    <property type="component" value="Unassembled WGS sequence"/>
</dbReference>
<evidence type="ECO:0000259" key="15">
    <source>
        <dbReference type="Pfam" id="PF07715"/>
    </source>
</evidence>
<keyword evidence="8 12" id="KW-0798">TonB box</keyword>
<feature type="domain" description="TonB-dependent receptor-like beta-barrel" evidence="14">
    <location>
        <begin position="333"/>
        <end position="833"/>
    </location>
</feature>
<dbReference type="InterPro" id="IPR039426">
    <property type="entry name" value="TonB-dep_rcpt-like"/>
</dbReference>
<evidence type="ECO:0000256" key="8">
    <source>
        <dbReference type="ARBA" id="ARBA00023077"/>
    </source>
</evidence>
<accession>A0A4U1B6X7</accession>
<evidence type="ECO:0000256" key="6">
    <source>
        <dbReference type="ARBA" id="ARBA00023004"/>
    </source>
</evidence>
<dbReference type="Pfam" id="PF00593">
    <property type="entry name" value="TonB_dep_Rec_b-barrel"/>
    <property type="match status" value="1"/>
</dbReference>
<evidence type="ECO:0000256" key="7">
    <source>
        <dbReference type="ARBA" id="ARBA00023065"/>
    </source>
</evidence>
<keyword evidence="5 11" id="KW-0812">Transmembrane</keyword>
<dbReference type="InterPro" id="IPR036942">
    <property type="entry name" value="Beta-barrel_TonB_sf"/>
</dbReference>
<evidence type="ECO:0000256" key="2">
    <source>
        <dbReference type="ARBA" id="ARBA00022448"/>
    </source>
</evidence>
<evidence type="ECO:0000256" key="12">
    <source>
        <dbReference type="RuleBase" id="RU003357"/>
    </source>
</evidence>
<organism evidence="16 17">
    <name type="scientific">Thalassotalea mangrovi</name>
    <dbReference type="NCBI Taxonomy" id="2572245"/>
    <lineage>
        <taxon>Bacteria</taxon>
        <taxon>Pseudomonadati</taxon>
        <taxon>Pseudomonadota</taxon>
        <taxon>Gammaproteobacteria</taxon>
        <taxon>Alteromonadales</taxon>
        <taxon>Colwelliaceae</taxon>
        <taxon>Thalassotalea</taxon>
    </lineage>
</organism>